<feature type="region of interest" description="Disordered" evidence="1">
    <location>
        <begin position="1025"/>
        <end position="1090"/>
    </location>
</feature>
<dbReference type="SUPFAM" id="SSF117289">
    <property type="entry name" value="Nucleoporin domain"/>
    <property type="match status" value="1"/>
</dbReference>
<gene>
    <name evidence="2" type="ORF">CDAUBV1_LOCUS15801</name>
</gene>
<evidence type="ECO:0000313" key="3">
    <source>
        <dbReference type="Proteomes" id="UP001497525"/>
    </source>
</evidence>
<sequence length="1684" mass="172770">MSSEQTYKQLHQIKCGQFPAVSRASSVDSSVHGYIASASEGVLLLYNVPKYIEATRSCNLRRDKCLPSHPADVQILVTEPLSWVSFNSEGLVLGVLTSSSVRGTFISFVPLTEALKCGSVELKSVGRSVRVCGGEQVTADGRAGWELRDFAWSPVAPTVFAIVLQSGSVRLYDVPPVSPSPYTLIAHLQPTVDAHCLCWSPKGKQLAVCINGHINTANGIVKGPMILQTDPQLHLKRVIQLADVFSGTPTTPLDLLWTSPYCFVLGFHSASSSGRSKGTMGAILLHAPAKSEEVHHLEIPELRNRPDSDHFQYYLRAMGSGHFVGTHSAGGEEITIFRLPPSSALTAPIALASVELPPDGSPLGMCLGFYRPDCNSDDLTAYLVTRLTSGTISPYLLDPSELLASLHLTLPSRIDLPIPAPVDVMKSVSVTSQTGSAVPSNQPVSHSMAQMRSSIQQLQEEVAHTAYQKREMAFGSTGQTASPSPSHISSAVVTSELAMKPSSPATLTKSATAAVPSLGSASQGEAAPAGDAEQNKATTVAASGDSTTLSDAKPIDELSMVVHLPESVHTAATQFSAALQTEFDAGREAWSALFQILREGPHRGDTGGGDTRAQGVDVIEARLHDSEAFLRALDTVTGELKTTAKERRDDLSASVAYAEKVRWALRLYANGDSTEIMTENLDPEAERLLNQLKRRSRLVESGLYDLETQLEALSADIDESCSHCPAGKRVIRNKSKPDSNLVQTFNVASQLIRCEHSRIDYIMECLKRLGLSDLTQESSPLQSPKDASLRNTQSWSVSKLSNSQNLEFTPAWNSLLQRDRALFRLFSKHKLPTVHAPSICPTVTTESKKPDLFAVNSKDLAASGDSASVRTPTTVKNSLNHPQQMNLDKLLNLSGEAALTNSPPAKSTLFPVASSIRSSTPASIAPLYGHTKAEIPKPMTVTPKSDTLPIPQSTAHQPFCISSGLSTSSSGLPHTPKPAASLIATPSTTPIGSQSPNLSPSLGTFVLGQKLAHTLPTSPVILAQQRTPGSPSVASNQPSSTPQGTVAQSPSTTPLSAFPKPSAPAQLPQDENAPTLAPTPSAKGESSKSVSSSAGFELSKLQSLLLEPQSLVTPSSTSPFTIASPASSLPAPTLTATNPPPPISTTSTPATLAAPFSFFSAPISGSGKLFGSSGTLSTTTESAALNPPVSSSATTVTASSTTGSTPLVTTCGSNSAITSSSPPMQKKDVSSFGVSGAPMVSPSSNVATSAAPVVGLFSGSGQPSRTSTDSTSVSTTTGKSLFGGITLGGPFGNSGFKLQPAASAPSTTQVGGLFATTTTVPSTSGYASGGLFASATSTSFSAPATTASGGLFGSFTSQPPTVTTVSTDGGLFQFAHTTTTTTGGSGGGIFGSTMAAPTTATPVFGQPAAGQNSSVGSTGLFGFGTPTTIPQNVTVSTTASLPSTGGLFASLSSQQSTGCGLFGSHATAASSKEVNSLFSNANFGLGANSQPPQNVFGRPAGSSAFGGQGLFGTPATTKTDMFGTSVFGAAVKNVATTVSGGLFSSSMSSKFGGGTASAAGGGLFGSPHSQSTSGFGSGPVFGGSAFSSSGGQAFGMAGVAAFGASSGGLFGGIASSPPAGGSSLFGVASPSTPAGSGGGGGLFAALAAKTESPTFGSLAHNSPQMPVTPPSPFGSSPSFTQRRA</sequence>
<dbReference type="Proteomes" id="UP001497525">
    <property type="component" value="Unassembled WGS sequence"/>
</dbReference>
<organism evidence="2 3">
    <name type="scientific">Calicophoron daubneyi</name>
    <name type="common">Rumen fluke</name>
    <name type="synonym">Paramphistomum daubneyi</name>
    <dbReference type="NCBI Taxonomy" id="300641"/>
    <lineage>
        <taxon>Eukaryota</taxon>
        <taxon>Metazoa</taxon>
        <taxon>Spiralia</taxon>
        <taxon>Lophotrochozoa</taxon>
        <taxon>Platyhelminthes</taxon>
        <taxon>Trematoda</taxon>
        <taxon>Digenea</taxon>
        <taxon>Plagiorchiida</taxon>
        <taxon>Pronocephalata</taxon>
        <taxon>Paramphistomoidea</taxon>
        <taxon>Paramphistomidae</taxon>
        <taxon>Calicophoron</taxon>
    </lineage>
</organism>
<feature type="region of interest" description="Disordered" evidence="1">
    <location>
        <begin position="1174"/>
        <end position="1204"/>
    </location>
</feature>
<name>A0AAV2TTN9_CALDB</name>
<feature type="region of interest" description="Disordered" evidence="1">
    <location>
        <begin position="1654"/>
        <end position="1684"/>
    </location>
</feature>
<feature type="region of interest" description="Disordered" evidence="1">
    <location>
        <begin position="966"/>
        <end position="996"/>
    </location>
</feature>
<dbReference type="Gene3D" id="2.130.10.10">
    <property type="entry name" value="YVTN repeat-like/Quinoprotein amine dehydrogenase"/>
    <property type="match status" value="1"/>
</dbReference>
<feature type="compositionally biased region" description="Polar residues" evidence="1">
    <location>
        <begin position="984"/>
        <end position="996"/>
    </location>
</feature>
<feature type="compositionally biased region" description="Polar residues" evidence="1">
    <location>
        <begin position="1025"/>
        <end position="1055"/>
    </location>
</feature>
<evidence type="ECO:0008006" key="4">
    <source>
        <dbReference type="Google" id="ProtNLM"/>
    </source>
</evidence>
<feature type="compositionally biased region" description="Low complexity" evidence="1">
    <location>
        <begin position="1081"/>
        <end position="1090"/>
    </location>
</feature>
<feature type="compositionally biased region" description="Polar residues" evidence="1">
    <location>
        <begin position="535"/>
        <end position="548"/>
    </location>
</feature>
<evidence type="ECO:0000313" key="2">
    <source>
        <dbReference type="EMBL" id="CAL5140485.1"/>
    </source>
</evidence>
<feature type="compositionally biased region" description="Low complexity" evidence="1">
    <location>
        <begin position="1673"/>
        <end position="1684"/>
    </location>
</feature>
<feature type="region of interest" description="Disordered" evidence="1">
    <location>
        <begin position="516"/>
        <end position="548"/>
    </location>
</feature>
<protein>
    <recommendedName>
        <fullName evidence="4">Nuclear pore complex protein Nup214</fullName>
    </recommendedName>
</protein>
<dbReference type="InterPro" id="IPR015943">
    <property type="entry name" value="WD40/YVTN_repeat-like_dom_sf"/>
</dbReference>
<reference evidence="2" key="1">
    <citation type="submission" date="2024-06" db="EMBL/GenBank/DDBJ databases">
        <authorList>
            <person name="Liu X."/>
            <person name="Lenzi L."/>
            <person name="Haldenby T S."/>
            <person name="Uol C."/>
        </authorList>
    </citation>
    <scope>NUCLEOTIDE SEQUENCE</scope>
</reference>
<evidence type="ECO:0000256" key="1">
    <source>
        <dbReference type="SAM" id="MobiDB-lite"/>
    </source>
</evidence>
<proteinExistence type="predicted"/>
<feature type="compositionally biased region" description="Polar residues" evidence="1">
    <location>
        <begin position="1654"/>
        <end position="1665"/>
    </location>
</feature>
<dbReference type="EMBL" id="CAXLJL010000723">
    <property type="protein sequence ID" value="CAL5140485.1"/>
    <property type="molecule type" value="Genomic_DNA"/>
</dbReference>
<comment type="caution">
    <text evidence="2">The sequence shown here is derived from an EMBL/GenBank/DDBJ whole genome shotgun (WGS) entry which is preliminary data.</text>
</comment>
<dbReference type="SUPFAM" id="SSF69322">
    <property type="entry name" value="Tricorn protease domain 2"/>
    <property type="match status" value="1"/>
</dbReference>
<feature type="compositionally biased region" description="Low complexity" evidence="1">
    <location>
        <begin position="1189"/>
        <end position="1204"/>
    </location>
</feature>
<accession>A0AAV2TTN9</accession>